<keyword evidence="1" id="KW-0806">Transcription termination</keyword>
<feature type="region of interest" description="Disordered" evidence="10">
    <location>
        <begin position="1"/>
        <end position="51"/>
    </location>
</feature>
<dbReference type="InterPro" id="IPR041703">
    <property type="entry name" value="Rho_factor_ATP-bd"/>
</dbReference>
<evidence type="ECO:0000256" key="8">
    <source>
        <dbReference type="ARBA" id="ARBA00023163"/>
    </source>
</evidence>
<evidence type="ECO:0000313" key="12">
    <source>
        <dbReference type="EMBL" id="CAA9292926.1"/>
    </source>
</evidence>
<dbReference type="GO" id="GO:0016787">
    <property type="term" value="F:hydrolase activity"/>
    <property type="evidence" value="ECO:0007669"/>
    <property type="project" value="UniProtKB-KW"/>
</dbReference>
<evidence type="ECO:0000256" key="6">
    <source>
        <dbReference type="ARBA" id="ARBA00022884"/>
    </source>
</evidence>
<dbReference type="Gene3D" id="3.40.50.300">
    <property type="entry name" value="P-loop containing nucleotide triphosphate hydrolases"/>
    <property type="match status" value="1"/>
</dbReference>
<dbReference type="EMBL" id="CADCTU010000061">
    <property type="protein sequence ID" value="CAA9292926.1"/>
    <property type="molecule type" value="Genomic_DNA"/>
</dbReference>
<keyword evidence="5" id="KW-0067">ATP-binding</keyword>
<dbReference type="SMART" id="SM00382">
    <property type="entry name" value="AAA"/>
    <property type="match status" value="1"/>
</dbReference>
<dbReference type="PANTHER" id="PTHR46425">
    <property type="entry name" value="TRANSCRIPTION TERMINATION FACTOR RHO"/>
    <property type="match status" value="1"/>
</dbReference>
<reference evidence="12" key="1">
    <citation type="submission" date="2020-02" db="EMBL/GenBank/DDBJ databases">
        <authorList>
            <person name="Meier V. D."/>
        </authorList>
    </citation>
    <scope>NUCLEOTIDE SEQUENCE</scope>
    <source>
        <strain evidence="12">AVDCRST_MAG11</strain>
    </source>
</reference>
<evidence type="ECO:0000256" key="2">
    <source>
        <dbReference type="ARBA" id="ARBA00022741"/>
    </source>
</evidence>
<dbReference type="SUPFAM" id="SSF50249">
    <property type="entry name" value="Nucleic acid-binding proteins"/>
    <property type="match status" value="1"/>
</dbReference>
<dbReference type="GO" id="GO:0004386">
    <property type="term" value="F:helicase activity"/>
    <property type="evidence" value="ECO:0007669"/>
    <property type="project" value="UniProtKB-KW"/>
</dbReference>
<evidence type="ECO:0000256" key="7">
    <source>
        <dbReference type="ARBA" id="ARBA00023015"/>
    </source>
</evidence>
<dbReference type="GO" id="GO:0005524">
    <property type="term" value="F:ATP binding"/>
    <property type="evidence" value="ECO:0007669"/>
    <property type="project" value="UniProtKB-KW"/>
</dbReference>
<sequence>RGNQRDPREARDAREVRDGGERNGRNRRRNRGRGAPGVREPQQDRGPSTPLQQIVADTEVVGWFDAGRDGSGFVRKASASYLAEPGDPFVPMAVVRQFSLRRGDAIKAAGGRDSRGRLTIVDVTTINGLEPAAAERRPDFGSLTPVYPERKLTLETGRPSKGGPELTRRAIDLVAPIGYGQRALIVAPARAGKTMLLQAIVEGVSINHPEAALLILLVDERPEEVSDMITWGYGEVVASSFDMPAQRHVDVADIVLERARRLVEMGKDVVIVLDSITRLARSHNTAERGTGRTMSGGLDSTAMAKPKAFFGSARSVAESAGGGSLTIIATALVETGSRMDDVIFEEFKGTGNCEIKLDRSLAERRIFPAIDIGTSGTRREEKLFRPDQLDAVFTLRRGLHQMPPQAAMEWLIKRIANTTSNDALLAGL</sequence>
<dbReference type="InterPro" id="IPR027417">
    <property type="entry name" value="P-loop_NTPase"/>
</dbReference>
<dbReference type="InterPro" id="IPR004665">
    <property type="entry name" value="Term_rho"/>
</dbReference>
<keyword evidence="3" id="KW-0378">Hydrolase</keyword>
<name>A0A6J4K155_9BACT</name>
<evidence type="ECO:0000256" key="10">
    <source>
        <dbReference type="SAM" id="MobiDB-lite"/>
    </source>
</evidence>
<dbReference type="Pfam" id="PF07497">
    <property type="entry name" value="Rho_RNA_bind"/>
    <property type="match status" value="1"/>
</dbReference>
<evidence type="ECO:0000256" key="5">
    <source>
        <dbReference type="ARBA" id="ARBA00022840"/>
    </source>
</evidence>
<dbReference type="InterPro" id="IPR000194">
    <property type="entry name" value="ATPase_F1/V1/A1_a/bsu_nucl-bd"/>
</dbReference>
<keyword evidence="2" id="KW-0547">Nucleotide-binding</keyword>
<dbReference type="Gene3D" id="2.40.50.140">
    <property type="entry name" value="Nucleic acid-binding proteins"/>
    <property type="match status" value="1"/>
</dbReference>
<dbReference type="AlphaFoldDB" id="A0A6J4K155"/>
<evidence type="ECO:0000256" key="3">
    <source>
        <dbReference type="ARBA" id="ARBA00022801"/>
    </source>
</evidence>
<dbReference type="GO" id="GO:0003723">
    <property type="term" value="F:RNA binding"/>
    <property type="evidence" value="ECO:0007669"/>
    <property type="project" value="UniProtKB-UniRule"/>
</dbReference>
<feature type="non-terminal residue" evidence="12">
    <location>
        <position position="1"/>
    </location>
</feature>
<keyword evidence="6 9" id="KW-0694">RNA-binding</keyword>
<evidence type="ECO:0000256" key="9">
    <source>
        <dbReference type="PROSITE-ProRule" id="PRU01203"/>
    </source>
</evidence>
<feature type="compositionally biased region" description="Basic and acidic residues" evidence="10">
    <location>
        <begin position="1"/>
        <end position="24"/>
    </location>
</feature>
<dbReference type="PROSITE" id="PS51856">
    <property type="entry name" value="RHO_RNA_BD"/>
    <property type="match status" value="1"/>
</dbReference>
<accession>A0A6J4K155</accession>
<dbReference type="InterPro" id="IPR012340">
    <property type="entry name" value="NA-bd_OB-fold"/>
</dbReference>
<proteinExistence type="inferred from homology"/>
<dbReference type="NCBIfam" id="NF006886">
    <property type="entry name" value="PRK09376.1"/>
    <property type="match status" value="1"/>
</dbReference>
<dbReference type="GO" id="GO:0006353">
    <property type="term" value="P:DNA-templated transcription termination"/>
    <property type="evidence" value="ECO:0007669"/>
    <property type="project" value="UniProtKB-KW"/>
</dbReference>
<dbReference type="PANTHER" id="PTHR46425:SF1">
    <property type="entry name" value="TRANSCRIPTION TERMINATION FACTOR RHO"/>
    <property type="match status" value="1"/>
</dbReference>
<keyword evidence="7" id="KW-0805">Transcription regulation</keyword>
<feature type="domain" description="Rho RNA-BD" evidence="11">
    <location>
        <begin position="57"/>
        <end position="130"/>
    </location>
</feature>
<dbReference type="InterPro" id="IPR003593">
    <property type="entry name" value="AAA+_ATPase"/>
</dbReference>
<organism evidence="12">
    <name type="scientific">uncultured Gemmatimonadaceae bacterium</name>
    <dbReference type="NCBI Taxonomy" id="246130"/>
    <lineage>
        <taxon>Bacteria</taxon>
        <taxon>Pseudomonadati</taxon>
        <taxon>Gemmatimonadota</taxon>
        <taxon>Gemmatimonadia</taxon>
        <taxon>Gemmatimonadales</taxon>
        <taxon>Gemmatimonadaceae</taxon>
        <taxon>environmental samples</taxon>
    </lineage>
</organism>
<keyword evidence="8" id="KW-0804">Transcription</keyword>
<dbReference type="InterPro" id="IPR011113">
    <property type="entry name" value="Rho_RNA-bd"/>
</dbReference>
<protein>
    <submittedName>
        <fullName evidence="12">Transcription termination factor Rho</fullName>
    </submittedName>
</protein>
<comment type="similarity">
    <text evidence="9">Belongs to the Rho family.</text>
</comment>
<dbReference type="Pfam" id="PF00006">
    <property type="entry name" value="ATP-synt_ab"/>
    <property type="match status" value="1"/>
</dbReference>
<gene>
    <name evidence="12" type="ORF">AVDCRST_MAG11-253</name>
</gene>
<dbReference type="CDD" id="cd01128">
    <property type="entry name" value="rho_factor_C"/>
    <property type="match status" value="1"/>
</dbReference>
<evidence type="ECO:0000256" key="1">
    <source>
        <dbReference type="ARBA" id="ARBA00022472"/>
    </source>
</evidence>
<dbReference type="HAMAP" id="MF_01884">
    <property type="entry name" value="Rho"/>
    <property type="match status" value="1"/>
</dbReference>
<dbReference type="GO" id="GO:0008186">
    <property type="term" value="F:ATP-dependent activity, acting on RNA"/>
    <property type="evidence" value="ECO:0007669"/>
    <property type="project" value="InterPro"/>
</dbReference>
<dbReference type="SUPFAM" id="SSF52540">
    <property type="entry name" value="P-loop containing nucleoside triphosphate hydrolases"/>
    <property type="match status" value="1"/>
</dbReference>
<keyword evidence="4" id="KW-0347">Helicase</keyword>
<evidence type="ECO:0000256" key="4">
    <source>
        <dbReference type="ARBA" id="ARBA00022806"/>
    </source>
</evidence>
<evidence type="ECO:0000259" key="11">
    <source>
        <dbReference type="PROSITE" id="PS51856"/>
    </source>
</evidence>